<dbReference type="SUPFAM" id="SSF52047">
    <property type="entry name" value="RNI-like"/>
    <property type="match status" value="1"/>
</dbReference>
<dbReference type="AlphaFoldDB" id="A0A0C1H272"/>
<protein>
    <recommendedName>
        <fullName evidence="1">BTB domain-containing protein</fullName>
    </recommendedName>
</protein>
<dbReference type="SUPFAM" id="SSF54695">
    <property type="entry name" value="POZ domain"/>
    <property type="match status" value="1"/>
</dbReference>
<reference evidence="2 3" key="1">
    <citation type="journal article" date="2014" name="Mol. Biol. Evol.">
        <title>Massive expansion of Ubiquitination-related gene families within the Chlamydiae.</title>
        <authorList>
            <person name="Domman D."/>
            <person name="Collingro A."/>
            <person name="Lagkouvardos I."/>
            <person name="Gehre L."/>
            <person name="Weinmaier T."/>
            <person name="Rattei T."/>
            <person name="Subtil A."/>
            <person name="Horn M."/>
        </authorList>
    </citation>
    <scope>NUCLEOTIDE SEQUENCE [LARGE SCALE GENOMIC DNA]</scope>
    <source>
        <strain evidence="2 3">EI2</strain>
    </source>
</reference>
<dbReference type="EMBL" id="JSAN01000072">
    <property type="protein sequence ID" value="KIC71784.1"/>
    <property type="molecule type" value="Genomic_DNA"/>
</dbReference>
<comment type="caution">
    <text evidence="2">The sequence shown here is derived from an EMBL/GenBank/DDBJ whole genome shotgun (WGS) entry which is preliminary data.</text>
</comment>
<gene>
    <name evidence="2" type="ORF">DB44_CZ00010</name>
</gene>
<name>A0A0C1H272_9BACT</name>
<evidence type="ECO:0000313" key="3">
    <source>
        <dbReference type="Proteomes" id="UP000031465"/>
    </source>
</evidence>
<dbReference type="PROSITE" id="PS50097">
    <property type="entry name" value="BTB"/>
    <property type="match status" value="1"/>
</dbReference>
<dbReference type="Gene3D" id="3.30.710.10">
    <property type="entry name" value="Potassium Channel Kv1.1, Chain A"/>
    <property type="match status" value="1"/>
</dbReference>
<evidence type="ECO:0000313" key="2">
    <source>
        <dbReference type="EMBL" id="KIC71784.1"/>
    </source>
</evidence>
<dbReference type="CDD" id="cd18186">
    <property type="entry name" value="BTB_POZ_ZBTB_KLHL-like"/>
    <property type="match status" value="1"/>
</dbReference>
<proteinExistence type="predicted"/>
<accession>A0A0C1H272</accession>
<dbReference type="InterPro" id="IPR000210">
    <property type="entry name" value="BTB/POZ_dom"/>
</dbReference>
<feature type="domain" description="BTB" evidence="1">
    <location>
        <begin position="66"/>
        <end position="134"/>
    </location>
</feature>
<evidence type="ECO:0000259" key="1">
    <source>
        <dbReference type="PROSITE" id="PS50097"/>
    </source>
</evidence>
<sequence>MVILNIFNFGFTPSHLVHTTTPSHYPFQNINDPLVDENNALGNPLPNLEDISASTIQAPVLSPSSEEIQLNFQEGTSLTISHSQLAMLREKSPYFKNLWSGQFQETLQHPLDLTQKNFTLLLNCLTNSKFEIPLEEITSAIQLADYYELTEAVKNLEKWLIDGYKSQRFELFNSTEESLIELKELLNFAHRCQLNILKDYLELAVVSALLNQTSQLAEFERIINRFSKKIEALNFSENAYLIDAHLLALKVCKNLKVLHLEACQAITDD</sequence>
<feature type="non-terminal residue" evidence="2">
    <location>
        <position position="269"/>
    </location>
</feature>
<dbReference type="Proteomes" id="UP000031465">
    <property type="component" value="Unassembled WGS sequence"/>
</dbReference>
<dbReference type="InterPro" id="IPR011333">
    <property type="entry name" value="SKP1/BTB/POZ_sf"/>
</dbReference>
<dbReference type="Pfam" id="PF00651">
    <property type="entry name" value="BTB"/>
    <property type="match status" value="1"/>
</dbReference>
<organism evidence="2 3">
    <name type="scientific">Candidatus Protochlamydia amoebophila</name>
    <dbReference type="NCBI Taxonomy" id="362787"/>
    <lineage>
        <taxon>Bacteria</taxon>
        <taxon>Pseudomonadati</taxon>
        <taxon>Chlamydiota</taxon>
        <taxon>Chlamydiia</taxon>
        <taxon>Parachlamydiales</taxon>
        <taxon>Parachlamydiaceae</taxon>
        <taxon>Candidatus Protochlamydia</taxon>
    </lineage>
</organism>